<dbReference type="RefSeq" id="WP_218041305.1">
    <property type="nucleotide sequence ID" value="NZ_BAAAHL010000038.1"/>
</dbReference>
<reference evidence="1 2" key="1">
    <citation type="submission" date="2019-10" db="EMBL/GenBank/DDBJ databases">
        <title>Whole genome shotgun sequence of Acrocarpospora macrocephala NBRC 16266.</title>
        <authorList>
            <person name="Ichikawa N."/>
            <person name="Kimura A."/>
            <person name="Kitahashi Y."/>
            <person name="Komaki H."/>
            <person name="Oguchi A."/>
        </authorList>
    </citation>
    <scope>NUCLEOTIDE SEQUENCE [LARGE SCALE GENOMIC DNA]</scope>
    <source>
        <strain evidence="1 2">NBRC 16266</strain>
    </source>
</reference>
<keyword evidence="2" id="KW-1185">Reference proteome</keyword>
<comment type="caution">
    <text evidence="1">The sequence shown here is derived from an EMBL/GenBank/DDBJ whole genome shotgun (WGS) entry which is preliminary data.</text>
</comment>
<evidence type="ECO:0000313" key="1">
    <source>
        <dbReference type="EMBL" id="GES11945.1"/>
    </source>
</evidence>
<dbReference type="Proteomes" id="UP000331127">
    <property type="component" value="Unassembled WGS sequence"/>
</dbReference>
<gene>
    <name evidence="1" type="ORF">Amac_055420</name>
</gene>
<accession>A0A5M3WRJ4</accession>
<name>A0A5M3WRJ4_9ACTN</name>
<organism evidence="1 2">
    <name type="scientific">Acrocarpospora macrocephala</name>
    <dbReference type="NCBI Taxonomy" id="150177"/>
    <lineage>
        <taxon>Bacteria</taxon>
        <taxon>Bacillati</taxon>
        <taxon>Actinomycetota</taxon>
        <taxon>Actinomycetes</taxon>
        <taxon>Streptosporangiales</taxon>
        <taxon>Streptosporangiaceae</taxon>
        <taxon>Acrocarpospora</taxon>
    </lineage>
</organism>
<dbReference type="EMBL" id="BLAE01000033">
    <property type="protein sequence ID" value="GES11945.1"/>
    <property type="molecule type" value="Genomic_DNA"/>
</dbReference>
<evidence type="ECO:0000313" key="2">
    <source>
        <dbReference type="Proteomes" id="UP000331127"/>
    </source>
</evidence>
<sequence length="636" mass="68286">MSELYDLLPALYRLRDRERGEPLRALLAVIEREVRAVEADIGRLYDDWFIETCQERLVPYLGDLLGVRGLLPPDDGTFSTRGYVANTLGYRRRKGTAAVLEQLARDLTGWPAEAVEYFELLAATQHVNHPRPHARATADLRSAYALEKQQNLAHTAEVRHIDSGRGRYGLANVGLILHRVQAYPLTGVSARQVDATRFTLDPLGGDLALHGLSRLALHHDLESRYGDAADPADVVVIVGGSVVPRGSIVVCALADSAGGWAHQAPPGKVALDPLLGRVAFATPPAAPVTSSFRYGATGDLGGGPYDKRPWLAPHLDGVTWQAGVTAAPPADEPRIKATLADAVKDWNQQPPGTRGVIVLMDSRTLTEDLKNQATRIRVPRGSTLVIVSGGWPVEEGGERRPGRVAPRLVRAHLRGRIEGVGEGALAFVGVLFEGSLVIKAGGIRMLHLAHCTLSPASTVLTCEDNPGLAVRLERTIAGRLDPGTAPLALTECLIHGDLTARDLTVDSSTVLGATTARTLEATSSIFTGKVTVERRQVGCVRFSALPATSTSPRRFRCVDDRAPVFVSAAFGHPGSAVLAVACPAAIAEGGEGETEMGVWRFTQVPRRLRNLRLAFDEYLRFGLEAGIFFAPMGGAR</sequence>
<proteinExistence type="predicted"/>
<dbReference type="AlphaFoldDB" id="A0A5M3WRJ4"/>
<protein>
    <recommendedName>
        <fullName evidence="3">Tail protein</fullName>
    </recommendedName>
</protein>
<evidence type="ECO:0008006" key="3">
    <source>
        <dbReference type="Google" id="ProtNLM"/>
    </source>
</evidence>